<evidence type="ECO:0000313" key="4">
    <source>
        <dbReference type="EMBL" id="KGG50551.1"/>
    </source>
</evidence>
<proteinExistence type="predicted"/>
<dbReference type="PANTHER" id="PTHR45831">
    <property type="entry name" value="LD24721P"/>
    <property type="match status" value="1"/>
</dbReference>
<evidence type="ECO:0000313" key="5">
    <source>
        <dbReference type="Proteomes" id="UP000029725"/>
    </source>
</evidence>
<dbReference type="GeneID" id="25260568"/>
<dbReference type="Gene3D" id="1.25.40.10">
    <property type="entry name" value="Tetratricopeptide repeat domain"/>
    <property type="match status" value="1"/>
</dbReference>
<dbReference type="SUPFAM" id="SSF48452">
    <property type="entry name" value="TPR-like"/>
    <property type="match status" value="1"/>
</dbReference>
<dbReference type="SMART" id="SM00028">
    <property type="entry name" value="TPR"/>
    <property type="match status" value="2"/>
</dbReference>
<dbReference type="GO" id="GO:0016020">
    <property type="term" value="C:membrane"/>
    <property type="evidence" value="ECO:0007669"/>
    <property type="project" value="TreeGrafter"/>
</dbReference>
<accession>A0A098VS38</accession>
<dbReference type="InterPro" id="IPR019734">
    <property type="entry name" value="TPR_rpt"/>
</dbReference>
<comment type="caution">
    <text evidence="4">The sequence shown here is derived from an EMBL/GenBank/DDBJ whole genome shotgun (WGS) entry which is preliminary data.</text>
</comment>
<evidence type="ECO:0000256" key="1">
    <source>
        <dbReference type="ARBA" id="ARBA00022737"/>
    </source>
</evidence>
<dbReference type="VEuPathDB" id="MicrosporidiaDB:DI09_66p150"/>
<keyword evidence="5" id="KW-1185">Reference proteome</keyword>
<name>A0A098VS38_9MICR</name>
<protein>
    <submittedName>
        <fullName evidence="4">Uncharacterized protein</fullName>
    </submittedName>
</protein>
<dbReference type="Pfam" id="PF14559">
    <property type="entry name" value="TPR_19"/>
    <property type="match status" value="1"/>
</dbReference>
<dbReference type="GO" id="GO:0060090">
    <property type="term" value="F:molecular adaptor activity"/>
    <property type="evidence" value="ECO:0007669"/>
    <property type="project" value="TreeGrafter"/>
</dbReference>
<dbReference type="GO" id="GO:0006620">
    <property type="term" value="P:post-translational protein targeting to endoplasmic reticulum membrane"/>
    <property type="evidence" value="ECO:0007669"/>
    <property type="project" value="TreeGrafter"/>
</dbReference>
<dbReference type="GO" id="GO:0072380">
    <property type="term" value="C:TRC complex"/>
    <property type="evidence" value="ECO:0007669"/>
    <property type="project" value="TreeGrafter"/>
</dbReference>
<dbReference type="AlphaFoldDB" id="A0A098VS38"/>
<dbReference type="EMBL" id="JMKJ01000575">
    <property type="protein sequence ID" value="KGG50551.1"/>
    <property type="molecule type" value="Genomic_DNA"/>
</dbReference>
<organism evidence="4 5">
    <name type="scientific">Mitosporidium daphniae</name>
    <dbReference type="NCBI Taxonomy" id="1485682"/>
    <lineage>
        <taxon>Eukaryota</taxon>
        <taxon>Fungi</taxon>
        <taxon>Fungi incertae sedis</taxon>
        <taxon>Microsporidia</taxon>
        <taxon>Mitosporidium</taxon>
    </lineage>
</organism>
<reference evidence="4 5" key="1">
    <citation type="submission" date="2014-04" db="EMBL/GenBank/DDBJ databases">
        <title>A new species of microsporidia sheds light on the evolution of extreme parasitism.</title>
        <authorList>
            <person name="Haag K.L."/>
            <person name="James T.Y."/>
            <person name="Larsson R."/>
            <person name="Schaer T.M."/>
            <person name="Refardt D."/>
            <person name="Pombert J.-F."/>
            <person name="Ebert D."/>
        </authorList>
    </citation>
    <scope>NUCLEOTIDE SEQUENCE [LARGE SCALE GENOMIC DNA]</scope>
    <source>
        <strain evidence="4 5">UGP3</strain>
        <tissue evidence="4">Spores</tissue>
    </source>
</reference>
<dbReference type="RefSeq" id="XP_013236978.1">
    <property type="nucleotide sequence ID" value="XM_013381524.1"/>
</dbReference>
<evidence type="ECO:0000256" key="3">
    <source>
        <dbReference type="PROSITE-ProRule" id="PRU00339"/>
    </source>
</evidence>
<dbReference type="Proteomes" id="UP000029725">
    <property type="component" value="Unassembled WGS sequence"/>
</dbReference>
<dbReference type="PROSITE" id="PS50005">
    <property type="entry name" value="TPR"/>
    <property type="match status" value="1"/>
</dbReference>
<feature type="repeat" description="TPR" evidence="3">
    <location>
        <begin position="103"/>
        <end position="136"/>
    </location>
</feature>
<gene>
    <name evidence="4" type="ORF">DI09_66p150</name>
</gene>
<dbReference type="OrthoDB" id="2195735at2759"/>
<dbReference type="InterPro" id="IPR011990">
    <property type="entry name" value="TPR-like_helical_dom_sf"/>
</dbReference>
<keyword evidence="1" id="KW-0677">Repeat</keyword>
<evidence type="ECO:0000256" key="2">
    <source>
        <dbReference type="ARBA" id="ARBA00022803"/>
    </source>
</evidence>
<keyword evidence="2 3" id="KW-0802">TPR repeat</keyword>
<sequence>MTVLLPSIIAYLKKLCLAENLSLDKRESLEESHTVDLESLFTHASLRPEGTGKDVASQKQVDKEMASIHKSKAWMHLKSEDANALSNAEKDCLKALELDPKYTKAQVRLGSVLLAQKKYKSAVDILEKASLADPTNESITSQLAEAKALLSNEHPSSKDAAPNAPGFDLSSLLSDPNLMSMAQNFMSSDAAKGLLNNPNIANLASQFLGSGMKGNGPPK</sequence>
<dbReference type="InterPro" id="IPR047150">
    <property type="entry name" value="SGT"/>
</dbReference>
<dbReference type="PANTHER" id="PTHR45831:SF2">
    <property type="entry name" value="LD24721P"/>
    <property type="match status" value="1"/>
</dbReference>
<dbReference type="HOGENOM" id="CLU_1261798_0_0_1"/>